<dbReference type="GeneID" id="30200501"/>
<feature type="compositionally biased region" description="Low complexity" evidence="7">
    <location>
        <begin position="216"/>
        <end position="233"/>
    </location>
</feature>
<feature type="region of interest" description="Disordered" evidence="7">
    <location>
        <begin position="129"/>
        <end position="235"/>
    </location>
</feature>
<feature type="compositionally biased region" description="Basic and acidic residues" evidence="7">
    <location>
        <begin position="164"/>
        <end position="177"/>
    </location>
</feature>
<dbReference type="PROSITE" id="PS00028">
    <property type="entry name" value="ZINC_FINGER_C2H2_1"/>
    <property type="match status" value="1"/>
</dbReference>
<evidence type="ECO:0000256" key="2">
    <source>
        <dbReference type="ARBA" id="ARBA00022723"/>
    </source>
</evidence>
<dbReference type="GO" id="GO:0005634">
    <property type="term" value="C:nucleus"/>
    <property type="evidence" value="ECO:0007669"/>
    <property type="project" value="UniProtKB-SubCell"/>
</dbReference>
<evidence type="ECO:0000313" key="10">
    <source>
        <dbReference type="Proteomes" id="UP000094112"/>
    </source>
</evidence>
<dbReference type="InterPro" id="IPR036236">
    <property type="entry name" value="Znf_C2H2_sf"/>
</dbReference>
<feature type="compositionally biased region" description="Basic and acidic residues" evidence="7">
    <location>
        <begin position="198"/>
        <end position="207"/>
    </location>
</feature>
<evidence type="ECO:0000256" key="7">
    <source>
        <dbReference type="SAM" id="MobiDB-lite"/>
    </source>
</evidence>
<dbReference type="RefSeq" id="XP_019040493.1">
    <property type="nucleotide sequence ID" value="XM_019183255.1"/>
</dbReference>
<sequence>MKRENTSEHISIFGYINHLYHYVLNLKIFDQVLPKKKEAIITTSNTTKQTNEQQLKVKESTNNETSIDLFPKRINYQQDLLSNSTAKPCSMEVSKLNKVINPDGTITWDIDPSDHQKQTLSNITSPFLTSTGSTISTHDELSPNGLKFSNGSKDTPSPYNINEQFHKSDEDSTHSLDEIIPDLPHPDFFNISEEERQEQEAEKKLQEEQEQEDQDSPLSDQHHPSSSSTSPKSGSHKIFTCEYCHAEFRIRGYLTRHIKKHAINKAYECPFFNPTSDNKCHPNGGFSRRDTYKTHLKARHFKYPQGTRSQDRPNTPGKCGMCGKNYLNNEDWVEHHIENGECEMLPKGYEGRVKNSRRRNYEFPSTNGGNGNGDDVGSGHSSGNDDNLMSPNTQDGSPPNGLNHNNLLSQFQHPQQVIGGGNKNEKIISMAPVVVGNDYDENDEFSLDTEQVYSYYRY</sequence>
<evidence type="ECO:0000313" key="9">
    <source>
        <dbReference type="EMBL" id="ODQ61286.1"/>
    </source>
</evidence>
<dbReference type="Proteomes" id="UP000094112">
    <property type="component" value="Unassembled WGS sequence"/>
</dbReference>
<dbReference type="GO" id="GO:0000981">
    <property type="term" value="F:DNA-binding transcription factor activity, RNA polymerase II-specific"/>
    <property type="evidence" value="ECO:0007669"/>
    <property type="project" value="TreeGrafter"/>
</dbReference>
<dbReference type="Gene3D" id="3.30.160.60">
    <property type="entry name" value="Classic Zinc Finger"/>
    <property type="match status" value="1"/>
</dbReference>
<keyword evidence="3 6" id="KW-0863">Zinc-finger</keyword>
<dbReference type="SMART" id="SM00355">
    <property type="entry name" value="ZnF_C2H2"/>
    <property type="match status" value="2"/>
</dbReference>
<evidence type="ECO:0000256" key="1">
    <source>
        <dbReference type="ARBA" id="ARBA00004123"/>
    </source>
</evidence>
<evidence type="ECO:0000256" key="4">
    <source>
        <dbReference type="ARBA" id="ARBA00022833"/>
    </source>
</evidence>
<gene>
    <name evidence="9" type="ORF">WICANDRAFT_61844</name>
</gene>
<dbReference type="PROSITE" id="PS50157">
    <property type="entry name" value="ZINC_FINGER_C2H2_2"/>
    <property type="match status" value="1"/>
</dbReference>
<evidence type="ECO:0000256" key="3">
    <source>
        <dbReference type="ARBA" id="ARBA00022771"/>
    </source>
</evidence>
<comment type="subcellular location">
    <subcellularLocation>
        <location evidence="1">Nucleus</location>
    </subcellularLocation>
</comment>
<keyword evidence="10" id="KW-1185">Reference proteome</keyword>
<keyword evidence="2" id="KW-0479">Metal-binding</keyword>
<feature type="domain" description="C2H2-type" evidence="8">
    <location>
        <begin position="239"/>
        <end position="266"/>
    </location>
</feature>
<dbReference type="EMBL" id="KV454209">
    <property type="protein sequence ID" value="ODQ61286.1"/>
    <property type="molecule type" value="Genomic_DNA"/>
</dbReference>
<dbReference type="OrthoDB" id="9439903at2759"/>
<dbReference type="PANTHER" id="PTHR24396:SF19">
    <property type="entry name" value="FI01119P"/>
    <property type="match status" value="1"/>
</dbReference>
<evidence type="ECO:0000256" key="6">
    <source>
        <dbReference type="PROSITE-ProRule" id="PRU00042"/>
    </source>
</evidence>
<evidence type="ECO:0000259" key="8">
    <source>
        <dbReference type="PROSITE" id="PS50157"/>
    </source>
</evidence>
<feature type="compositionally biased region" description="Polar residues" evidence="7">
    <location>
        <begin position="147"/>
        <end position="163"/>
    </location>
</feature>
<keyword evidence="5" id="KW-0539">Nucleus</keyword>
<dbReference type="InterPro" id="IPR013087">
    <property type="entry name" value="Znf_C2H2_type"/>
</dbReference>
<dbReference type="AlphaFoldDB" id="A0A1E3P780"/>
<evidence type="ECO:0000256" key="5">
    <source>
        <dbReference type="ARBA" id="ARBA00023242"/>
    </source>
</evidence>
<dbReference type="InterPro" id="IPR051643">
    <property type="entry name" value="Transcr_Reg_ZincFinger"/>
</dbReference>
<dbReference type="GO" id="GO:0008270">
    <property type="term" value="F:zinc ion binding"/>
    <property type="evidence" value="ECO:0007669"/>
    <property type="project" value="UniProtKB-KW"/>
</dbReference>
<proteinExistence type="predicted"/>
<feature type="compositionally biased region" description="Low complexity" evidence="7">
    <location>
        <begin position="377"/>
        <end position="387"/>
    </location>
</feature>
<protein>
    <recommendedName>
        <fullName evidence="8">C2H2-type domain-containing protein</fullName>
    </recommendedName>
</protein>
<feature type="compositionally biased region" description="Polar residues" evidence="7">
    <location>
        <begin position="389"/>
        <end position="407"/>
    </location>
</feature>
<accession>A0A1E3P780</accession>
<dbReference type="STRING" id="683960.A0A1E3P780"/>
<keyword evidence="4" id="KW-0862">Zinc</keyword>
<dbReference type="PANTHER" id="PTHR24396">
    <property type="entry name" value="ZINC FINGER PROTEIN"/>
    <property type="match status" value="1"/>
</dbReference>
<reference evidence="9 10" key="1">
    <citation type="journal article" date="2016" name="Proc. Natl. Acad. Sci. U.S.A.">
        <title>Comparative genomics of biotechnologically important yeasts.</title>
        <authorList>
            <person name="Riley R."/>
            <person name="Haridas S."/>
            <person name="Wolfe K.H."/>
            <person name="Lopes M.R."/>
            <person name="Hittinger C.T."/>
            <person name="Goeker M."/>
            <person name="Salamov A.A."/>
            <person name="Wisecaver J.H."/>
            <person name="Long T.M."/>
            <person name="Calvey C.H."/>
            <person name="Aerts A.L."/>
            <person name="Barry K.W."/>
            <person name="Choi C."/>
            <person name="Clum A."/>
            <person name="Coughlan A.Y."/>
            <person name="Deshpande S."/>
            <person name="Douglass A.P."/>
            <person name="Hanson S.J."/>
            <person name="Klenk H.-P."/>
            <person name="LaButti K.M."/>
            <person name="Lapidus A."/>
            <person name="Lindquist E.A."/>
            <person name="Lipzen A.M."/>
            <person name="Meier-Kolthoff J.P."/>
            <person name="Ohm R.A."/>
            <person name="Otillar R.P."/>
            <person name="Pangilinan J.L."/>
            <person name="Peng Y."/>
            <person name="Rokas A."/>
            <person name="Rosa C.A."/>
            <person name="Scheuner C."/>
            <person name="Sibirny A.A."/>
            <person name="Slot J.C."/>
            <person name="Stielow J.B."/>
            <person name="Sun H."/>
            <person name="Kurtzman C.P."/>
            <person name="Blackwell M."/>
            <person name="Grigoriev I.V."/>
            <person name="Jeffries T.W."/>
        </authorList>
    </citation>
    <scope>NUCLEOTIDE SEQUENCE [LARGE SCALE GENOMIC DNA]</scope>
    <source>
        <strain evidence="10">ATCC 58044 / CBS 1984 / NCYC 433 / NRRL Y-366-8</strain>
    </source>
</reference>
<dbReference type="GO" id="GO:0000978">
    <property type="term" value="F:RNA polymerase II cis-regulatory region sequence-specific DNA binding"/>
    <property type="evidence" value="ECO:0007669"/>
    <property type="project" value="TreeGrafter"/>
</dbReference>
<name>A0A1E3P780_WICAA</name>
<dbReference type="SUPFAM" id="SSF57667">
    <property type="entry name" value="beta-beta-alpha zinc fingers"/>
    <property type="match status" value="1"/>
</dbReference>
<feature type="region of interest" description="Disordered" evidence="7">
    <location>
        <begin position="359"/>
        <end position="407"/>
    </location>
</feature>
<organism evidence="9 10">
    <name type="scientific">Wickerhamomyces anomalus (strain ATCC 58044 / CBS 1984 / NCYC 433 / NRRL Y-366-8)</name>
    <name type="common">Yeast</name>
    <name type="synonym">Hansenula anomala</name>
    <dbReference type="NCBI Taxonomy" id="683960"/>
    <lineage>
        <taxon>Eukaryota</taxon>
        <taxon>Fungi</taxon>
        <taxon>Dikarya</taxon>
        <taxon>Ascomycota</taxon>
        <taxon>Saccharomycotina</taxon>
        <taxon>Saccharomycetes</taxon>
        <taxon>Phaffomycetales</taxon>
        <taxon>Wickerhamomycetaceae</taxon>
        <taxon>Wickerhamomyces</taxon>
    </lineage>
</organism>